<evidence type="ECO:0000256" key="3">
    <source>
        <dbReference type="ARBA" id="ARBA00022741"/>
    </source>
</evidence>
<evidence type="ECO:0000256" key="6">
    <source>
        <dbReference type="ARBA" id="ARBA00023125"/>
    </source>
</evidence>
<dbReference type="EC" id="5.6.2.2" evidence="9"/>
<dbReference type="PANTHER" id="PTHR43493:SF5">
    <property type="entry name" value="DNA GYRASE SUBUNIT A, CHLOROPLASTIC_MITOCHONDRIAL"/>
    <property type="match status" value="1"/>
</dbReference>
<feature type="short sequence motif" description="GyrA-box" evidence="9">
    <location>
        <begin position="528"/>
        <end position="534"/>
    </location>
</feature>
<dbReference type="RefSeq" id="WP_176789120.1">
    <property type="nucleotide sequence ID" value="NZ_JABXWR010000001.1"/>
</dbReference>
<dbReference type="InterPro" id="IPR013760">
    <property type="entry name" value="Topo_IIA-like_dom_sf"/>
</dbReference>
<comment type="catalytic activity">
    <reaction evidence="1 9">
        <text>ATP-dependent breakage, passage and rejoining of double-stranded DNA.</text>
        <dbReference type="EC" id="5.6.2.2"/>
    </reaction>
</comment>
<dbReference type="PANTHER" id="PTHR43493">
    <property type="entry name" value="DNA GYRASE/TOPOISOMERASE SUBUNIT A"/>
    <property type="match status" value="1"/>
</dbReference>
<dbReference type="InterPro" id="IPR013757">
    <property type="entry name" value="Topo_IIA_A_a_sf"/>
</dbReference>
<keyword evidence="4 9" id="KW-0067">ATP-binding</keyword>
<dbReference type="GO" id="GO:0003677">
    <property type="term" value="F:DNA binding"/>
    <property type="evidence" value="ECO:0007669"/>
    <property type="project" value="UniProtKB-UniRule"/>
</dbReference>
<dbReference type="InterPro" id="IPR035516">
    <property type="entry name" value="Gyrase/topoIV_suA_C"/>
</dbReference>
<dbReference type="PROSITE" id="PS52040">
    <property type="entry name" value="TOPO_IIA"/>
    <property type="match status" value="1"/>
</dbReference>
<evidence type="ECO:0000256" key="5">
    <source>
        <dbReference type="ARBA" id="ARBA00023029"/>
    </source>
</evidence>
<dbReference type="InterPro" id="IPR050220">
    <property type="entry name" value="Type_II_DNA_Topoisomerases"/>
</dbReference>
<comment type="miscellaneous">
    <text evidence="9">Few gyrases are as efficient as E.coli at forming negative supercoils. Not all organisms have 2 type II topoisomerases; in organisms with a single type II topoisomerase this enzyme also has to decatenate newly replicated chromosomes.</text>
</comment>
<evidence type="ECO:0000256" key="4">
    <source>
        <dbReference type="ARBA" id="ARBA00022840"/>
    </source>
</evidence>
<keyword evidence="7 9" id="KW-0413">Isomerase</keyword>
<dbReference type="FunFam" id="2.120.10.90:FF:000005">
    <property type="entry name" value="DNA topoisomerase 4 subunit A"/>
    <property type="match status" value="1"/>
</dbReference>
<dbReference type="GO" id="GO:0003918">
    <property type="term" value="F:DNA topoisomerase type II (double strand cut, ATP-hydrolyzing) activity"/>
    <property type="evidence" value="ECO:0007669"/>
    <property type="project" value="UniProtKB-UniRule"/>
</dbReference>
<keyword evidence="5 9" id="KW-0799">Topoisomerase</keyword>
<accession>A0A7K4HQU9</accession>
<dbReference type="HAMAP" id="MF_01897">
    <property type="entry name" value="GyrA"/>
    <property type="match status" value="1"/>
</dbReference>
<organism evidence="11 12">
    <name type="scientific">Methanofollis tationis</name>
    <dbReference type="NCBI Taxonomy" id="81417"/>
    <lineage>
        <taxon>Archaea</taxon>
        <taxon>Methanobacteriati</taxon>
        <taxon>Methanobacteriota</taxon>
        <taxon>Stenosarchaea group</taxon>
        <taxon>Methanomicrobia</taxon>
        <taxon>Methanomicrobiales</taxon>
        <taxon>Methanomicrobiaceae</taxon>
        <taxon>Methanofollis</taxon>
    </lineage>
</organism>
<comment type="subunit">
    <text evidence="9">Heterotetramer, composed of two GyrA and two GyrB chains. In the heterotetramer, GyrA contains the active site tyrosine that forms a transient covalent intermediate with DNA, while GyrB binds cofactors and catalyzes ATP hydrolysis.</text>
</comment>
<dbReference type="EMBL" id="JABXWR010000001">
    <property type="protein sequence ID" value="NVO67542.1"/>
    <property type="molecule type" value="Genomic_DNA"/>
</dbReference>
<dbReference type="Proteomes" id="UP000570823">
    <property type="component" value="Unassembled WGS sequence"/>
</dbReference>
<evidence type="ECO:0000256" key="8">
    <source>
        <dbReference type="ARBA" id="ARBA00063644"/>
    </source>
</evidence>
<feature type="domain" description="Topo IIA-type catalytic" evidence="10">
    <location>
        <begin position="38"/>
        <end position="501"/>
    </location>
</feature>
<dbReference type="InterPro" id="IPR005743">
    <property type="entry name" value="GyrA"/>
</dbReference>
<dbReference type="InterPro" id="IPR013758">
    <property type="entry name" value="Topo_IIA_A/C_ab"/>
</dbReference>
<dbReference type="CDD" id="cd00187">
    <property type="entry name" value="TOP4c"/>
    <property type="match status" value="1"/>
</dbReference>
<comment type="subunit">
    <text evidence="8">Heterotetramer composed of ParC and ParE.</text>
</comment>
<evidence type="ECO:0000256" key="7">
    <source>
        <dbReference type="ARBA" id="ARBA00023235"/>
    </source>
</evidence>
<comment type="function">
    <text evidence="9">A type II topoisomerase that negatively supercoils closed circular double-stranded (ds) DNA in an ATP-dependent manner to modulate DNA topology and maintain chromosomes in an underwound state. Negative supercoiling favors strand separation, and DNA replication, transcription, recombination and repair, all of which involve strand separation. Also able to catalyze the interconversion of other topological isomers of dsDNA rings, including catenanes and knotted rings. Type II topoisomerases break and join 2 DNA strands simultaneously in an ATP-dependent manner.</text>
</comment>
<dbReference type="GO" id="GO:0009330">
    <property type="term" value="C:DNA topoisomerase type II (double strand cut, ATP-hydrolyzing) complex"/>
    <property type="evidence" value="ECO:0007669"/>
    <property type="project" value="TreeGrafter"/>
</dbReference>
<evidence type="ECO:0000259" key="10">
    <source>
        <dbReference type="PROSITE" id="PS52040"/>
    </source>
</evidence>
<dbReference type="GO" id="GO:0005694">
    <property type="term" value="C:chromosome"/>
    <property type="evidence" value="ECO:0007669"/>
    <property type="project" value="InterPro"/>
</dbReference>
<dbReference type="NCBIfam" id="NF004043">
    <property type="entry name" value="PRK05560.1"/>
    <property type="match status" value="1"/>
</dbReference>
<keyword evidence="12" id="KW-1185">Reference proteome</keyword>
<dbReference type="GO" id="GO:0006265">
    <property type="term" value="P:DNA topological change"/>
    <property type="evidence" value="ECO:0007669"/>
    <property type="project" value="UniProtKB-UniRule"/>
</dbReference>
<dbReference type="AlphaFoldDB" id="A0A7K4HQU9"/>
<keyword evidence="3 9" id="KW-0547">Nucleotide-binding</keyword>
<dbReference type="FunFam" id="3.90.199.10:FF:000001">
    <property type="entry name" value="DNA gyrase subunit A"/>
    <property type="match status" value="1"/>
</dbReference>
<comment type="caution">
    <text evidence="11">The sequence shown here is derived from an EMBL/GenBank/DDBJ whole genome shotgun (WGS) entry which is preliminary data.</text>
</comment>
<dbReference type="Gene3D" id="3.90.199.10">
    <property type="entry name" value="Topoisomerase II, domain 5"/>
    <property type="match status" value="1"/>
</dbReference>
<keyword evidence="9" id="KW-0963">Cytoplasm</keyword>
<dbReference type="InterPro" id="IPR006691">
    <property type="entry name" value="GyrA/parC_rep"/>
</dbReference>
<dbReference type="NCBIfam" id="NF004044">
    <property type="entry name" value="PRK05561.1"/>
    <property type="match status" value="1"/>
</dbReference>
<dbReference type="NCBIfam" id="TIGR01063">
    <property type="entry name" value="gyrA"/>
    <property type="match status" value="1"/>
</dbReference>
<dbReference type="GO" id="GO:0005737">
    <property type="term" value="C:cytoplasm"/>
    <property type="evidence" value="ECO:0007669"/>
    <property type="project" value="UniProtKB-SubCell"/>
</dbReference>
<reference evidence="11 12" key="1">
    <citation type="submission" date="2020-06" db="EMBL/GenBank/DDBJ databases">
        <title>Methanofollis fontis sp. nov., a methanogen isolated from marine sediments near a cold seep at Four-Way Closure Ridge offshore southwestern Taiwan.</title>
        <authorList>
            <person name="Chen S.-C."/>
            <person name="Teng N.-H."/>
            <person name="Lin Y.-S."/>
            <person name="Lai M.-C."/>
            <person name="Chen H.-H."/>
            <person name="Wang C.-C."/>
        </authorList>
    </citation>
    <scope>NUCLEOTIDE SEQUENCE [LARGE SCALE GENOMIC DNA]</scope>
    <source>
        <strain evidence="11 12">DSM 2702</strain>
    </source>
</reference>
<dbReference type="GO" id="GO:0006261">
    <property type="term" value="P:DNA-templated DNA replication"/>
    <property type="evidence" value="ECO:0007669"/>
    <property type="project" value="UniProtKB-UniRule"/>
</dbReference>
<comment type="similarity">
    <text evidence="2 9">Belongs to the type II topoisomerase GyrA/ParC subunit family.</text>
</comment>
<proteinExistence type="inferred from homology"/>
<gene>
    <name evidence="9 11" type="primary">gyrA</name>
    <name evidence="11" type="ORF">HWN36_09545</name>
</gene>
<dbReference type="FunFam" id="1.10.268.10:FF:000001">
    <property type="entry name" value="DNA gyrase subunit A"/>
    <property type="match status" value="1"/>
</dbReference>
<dbReference type="GO" id="GO:0005524">
    <property type="term" value="F:ATP binding"/>
    <property type="evidence" value="ECO:0007669"/>
    <property type="project" value="UniProtKB-UniRule"/>
</dbReference>
<dbReference type="Gene3D" id="1.10.268.10">
    <property type="entry name" value="Topoisomerase, domain 3"/>
    <property type="match status" value="1"/>
</dbReference>
<evidence type="ECO:0000256" key="9">
    <source>
        <dbReference type="HAMAP-Rule" id="MF_01897"/>
    </source>
</evidence>
<dbReference type="Pfam" id="PF03989">
    <property type="entry name" value="DNA_gyraseA_C"/>
    <property type="match status" value="6"/>
</dbReference>
<dbReference type="OrthoDB" id="371943at2157"/>
<keyword evidence="6 9" id="KW-0238">DNA-binding</keyword>
<feature type="active site" description="O-(5'-phospho-DNA)-tyrosine intermediate" evidence="9">
    <location>
        <position position="126"/>
    </location>
</feature>
<evidence type="ECO:0000313" key="12">
    <source>
        <dbReference type="Proteomes" id="UP000570823"/>
    </source>
</evidence>
<protein>
    <recommendedName>
        <fullName evidence="9">DNA gyrase subunit A</fullName>
        <ecNumber evidence="9">5.6.2.2</ecNumber>
    </recommendedName>
</protein>
<evidence type="ECO:0000256" key="2">
    <source>
        <dbReference type="ARBA" id="ARBA00008263"/>
    </source>
</evidence>
<dbReference type="SMART" id="SM00434">
    <property type="entry name" value="TOP4c"/>
    <property type="match status" value="1"/>
</dbReference>
<dbReference type="InterPro" id="IPR002205">
    <property type="entry name" value="Topo_IIA_dom_A"/>
</dbReference>
<dbReference type="FunFam" id="3.30.1360.40:FF:000002">
    <property type="entry name" value="DNA gyrase subunit A"/>
    <property type="match status" value="1"/>
</dbReference>
<evidence type="ECO:0000256" key="1">
    <source>
        <dbReference type="ARBA" id="ARBA00000185"/>
    </source>
</evidence>
<dbReference type="Gene3D" id="3.30.1360.40">
    <property type="match status" value="1"/>
</dbReference>
<sequence length="815" mass="90603">MTSEEKPERRSVIQVTVENEMKSSYIDYAMSVIIGRAIPDVRDGLKPVHRRILYGMWEMGVTHDKPTKKSASIVGHVMGKYHPHGDASIYDTLVKMAQPFSYRYMPVEGQGNFGSIDGDSAAAMRYTEARLNPLAEAVLEDIEKETVDFIPNFDESTKEPTVLPAKVPNLLINGSSGIAVGMATNMPPHNLGEVCDALCAYIDNPSIGVEDLMQHIPAPDFPTGGMIMGTAGVREAYLTGRGKVIMRGVADIEEEGRTPRIIISEIPYQVNKANLVEQIATLVREKRIEGISDLRDESDKDGIRVVVELKRDAMPQVVLNQIYKHTPLESTFGINNLAIVDGKPLTLSLPQIIEHFLDHRIEVVRRRSQFELRKAQERVHILNGLILALQSIDDVVAAIRASQSAEEARETLIARFGLDEVQANAILQMQLRRLAALEQQKITDERTGLQKEIERLQEILSTRESIVREIRSDIVGLREQFGDERRTQIVPAAGEICKEDLIEDKPVLVSLTATNYIKRMPLETYRMQRRGGKGVIGMATKEDDVVSDVFVASTHDYLLCFTNKGRIYWMKVYDIPESSRTAKGKAIVNLLNLNDELVNAVIPLRKFDTGEFLFFATKEGMVVKIPVEEFSRPRPSGILAIKLKEGDELMDVKVTNGSTEVLLTTWKGQSLRFSEETVRPLHRNSQGVIGIRMRGGDHLVSLSLVSKDHLLTITAGGMGKRTEFDEFRGHGRGTMGVRNIQPAYGDGVVAAKAVSDDDEIILMSTAGNVIRMTVGGISIQKRGTRGVRLMKMDEGDRVVGFAAINPDDEIETPEI</sequence>
<comment type="subcellular location">
    <subcellularLocation>
        <location evidence="9">Cytoplasm</location>
    </subcellularLocation>
</comment>
<evidence type="ECO:0000313" key="11">
    <source>
        <dbReference type="EMBL" id="NVO67542.1"/>
    </source>
</evidence>
<dbReference type="Gene3D" id="2.120.10.90">
    <property type="entry name" value="DNA gyrase/topoisomerase IV, subunit A, C-terminal"/>
    <property type="match status" value="1"/>
</dbReference>
<dbReference type="Pfam" id="PF00521">
    <property type="entry name" value="DNA_topoisoIV"/>
    <property type="match status" value="1"/>
</dbReference>
<name>A0A7K4HQU9_9EURY</name>
<dbReference type="SUPFAM" id="SSF56719">
    <property type="entry name" value="Type II DNA topoisomerase"/>
    <property type="match status" value="1"/>
</dbReference>
<dbReference type="SUPFAM" id="SSF101904">
    <property type="entry name" value="GyrA/ParC C-terminal domain-like"/>
    <property type="match status" value="1"/>
</dbReference>